<evidence type="ECO:0000313" key="2">
    <source>
        <dbReference type="Proteomes" id="UP000053237"/>
    </source>
</evidence>
<dbReference type="EMBL" id="CAIX01001395">
    <property type="protein sequence ID" value="CCI11630.1"/>
    <property type="molecule type" value="Genomic_DNA"/>
</dbReference>
<gene>
    <name evidence="1" type="ORF">BN9_132290</name>
</gene>
<dbReference type="Proteomes" id="UP000053237">
    <property type="component" value="Unassembled WGS sequence"/>
</dbReference>
<keyword evidence="2" id="KW-1185">Reference proteome</keyword>
<organism evidence="1 2">
    <name type="scientific">Albugo candida</name>
    <dbReference type="NCBI Taxonomy" id="65357"/>
    <lineage>
        <taxon>Eukaryota</taxon>
        <taxon>Sar</taxon>
        <taxon>Stramenopiles</taxon>
        <taxon>Oomycota</taxon>
        <taxon>Peronosporomycetes</taxon>
        <taxon>Albuginales</taxon>
        <taxon>Albuginaceae</taxon>
        <taxon>Albugo</taxon>
    </lineage>
</organism>
<dbReference type="InParanoid" id="A0A024FWY6"/>
<comment type="caution">
    <text evidence="1">The sequence shown here is derived from an EMBL/GenBank/DDBJ whole genome shotgun (WGS) entry which is preliminary data.</text>
</comment>
<accession>A0A024FWY6</accession>
<protein>
    <submittedName>
        <fullName evidence="1">Uncharacterized protein</fullName>
    </submittedName>
</protein>
<sequence length="113" mass="13042">MTENENANQRRKVFFLVRVHIFVTSFIATSGSKEAITIAPQDRTRYPKNIYGAFVQVESGGDLLCFGNTNFGNCYFHPAFCFSTHQYNFLTDQITPLLPHQFLLFPPTFFLYD</sequence>
<evidence type="ECO:0000313" key="1">
    <source>
        <dbReference type="EMBL" id="CCI11630.1"/>
    </source>
</evidence>
<reference evidence="1 2" key="1">
    <citation type="submission" date="2012-05" db="EMBL/GenBank/DDBJ databases">
        <title>Recombination and specialization in a pathogen metapopulation.</title>
        <authorList>
            <person name="Gardiner A."/>
            <person name="Kemen E."/>
            <person name="Schultz-Larsen T."/>
            <person name="MacLean D."/>
            <person name="Van Oosterhout C."/>
            <person name="Jones J.D.G."/>
        </authorList>
    </citation>
    <scope>NUCLEOTIDE SEQUENCE [LARGE SCALE GENOMIC DNA]</scope>
    <source>
        <strain evidence="1 2">Ac Nc2</strain>
    </source>
</reference>
<proteinExistence type="predicted"/>
<name>A0A024FWY6_9STRA</name>
<dbReference type="AlphaFoldDB" id="A0A024FWY6"/>